<evidence type="ECO:0000256" key="5">
    <source>
        <dbReference type="PIRSR" id="PIRSR606225-1"/>
    </source>
</evidence>
<dbReference type="SUPFAM" id="SSF55120">
    <property type="entry name" value="Pseudouridine synthase"/>
    <property type="match status" value="1"/>
</dbReference>
<comment type="catalytic activity">
    <reaction evidence="1 7">
        <text>a uridine in RNA = a pseudouridine in RNA</text>
        <dbReference type="Rhea" id="RHEA:48348"/>
        <dbReference type="Rhea" id="RHEA-COMP:12068"/>
        <dbReference type="Rhea" id="RHEA-COMP:12069"/>
        <dbReference type="ChEBI" id="CHEBI:65314"/>
        <dbReference type="ChEBI" id="CHEBI:65315"/>
    </reaction>
</comment>
<evidence type="ECO:0000256" key="6">
    <source>
        <dbReference type="PROSITE-ProRule" id="PRU00182"/>
    </source>
</evidence>
<dbReference type="SUPFAM" id="SSF55174">
    <property type="entry name" value="Alpha-L RNA-binding motif"/>
    <property type="match status" value="1"/>
</dbReference>
<dbReference type="EMBL" id="AWVP01000003">
    <property type="protein sequence ID" value="ERK60635.1"/>
    <property type="molecule type" value="Genomic_DNA"/>
</dbReference>
<dbReference type="Pfam" id="PF00849">
    <property type="entry name" value="PseudoU_synth_2"/>
    <property type="match status" value="1"/>
</dbReference>
<dbReference type="GO" id="GO:0003723">
    <property type="term" value="F:RNA binding"/>
    <property type="evidence" value="ECO:0007669"/>
    <property type="project" value="UniProtKB-KW"/>
</dbReference>
<feature type="domain" description="RNA-binding S4" evidence="8">
    <location>
        <begin position="14"/>
        <end position="78"/>
    </location>
</feature>
<keyword evidence="10" id="KW-1185">Reference proteome</keyword>
<dbReference type="InterPro" id="IPR020103">
    <property type="entry name" value="PsdUridine_synth_cat_dom_sf"/>
</dbReference>
<evidence type="ECO:0000313" key="10">
    <source>
        <dbReference type="Proteomes" id="UP000016637"/>
    </source>
</evidence>
<comment type="similarity">
    <text evidence="2 7">Belongs to the pseudouridine synthase RluA family.</text>
</comment>
<evidence type="ECO:0000256" key="4">
    <source>
        <dbReference type="ARBA" id="ARBA00023235"/>
    </source>
</evidence>
<dbReference type="PANTHER" id="PTHR21600:SF44">
    <property type="entry name" value="RIBOSOMAL LARGE SUBUNIT PSEUDOURIDINE SYNTHASE D"/>
    <property type="match status" value="1"/>
</dbReference>
<dbReference type="InterPro" id="IPR002942">
    <property type="entry name" value="S4_RNA-bd"/>
</dbReference>
<dbReference type="Pfam" id="PF01479">
    <property type="entry name" value="S4"/>
    <property type="match status" value="1"/>
</dbReference>
<dbReference type="PROSITE" id="PS50889">
    <property type="entry name" value="S4"/>
    <property type="match status" value="1"/>
</dbReference>
<comment type="function">
    <text evidence="7">Responsible for synthesis of pseudouridine from uracil.</text>
</comment>
<dbReference type="HOGENOM" id="CLU_016902_4_4_9"/>
<dbReference type="AlphaFoldDB" id="U2QCQ4"/>
<dbReference type="PROSITE" id="PS01129">
    <property type="entry name" value="PSI_RLU"/>
    <property type="match status" value="1"/>
</dbReference>
<evidence type="ECO:0000256" key="7">
    <source>
        <dbReference type="RuleBase" id="RU362028"/>
    </source>
</evidence>
<dbReference type="RefSeq" id="WP_021752664.1">
    <property type="nucleotide sequence ID" value="NZ_KI271814.1"/>
</dbReference>
<dbReference type="CDD" id="cd02869">
    <property type="entry name" value="PseudoU_synth_RluA_like"/>
    <property type="match status" value="1"/>
</dbReference>
<protein>
    <recommendedName>
        <fullName evidence="7">Pseudouridine synthase</fullName>
        <ecNumber evidence="7">5.4.99.-</ecNumber>
    </recommendedName>
</protein>
<dbReference type="EC" id="5.4.99.-" evidence="7"/>
<evidence type="ECO:0000256" key="3">
    <source>
        <dbReference type="ARBA" id="ARBA00022884"/>
    </source>
</evidence>
<dbReference type="PANTHER" id="PTHR21600">
    <property type="entry name" value="MITOCHONDRIAL RNA PSEUDOURIDINE SYNTHASE"/>
    <property type="match status" value="1"/>
</dbReference>
<reference evidence="9 10" key="1">
    <citation type="submission" date="2013-08" db="EMBL/GenBank/DDBJ databases">
        <authorList>
            <person name="Weinstock G."/>
            <person name="Sodergren E."/>
            <person name="Wylie T."/>
            <person name="Fulton L."/>
            <person name="Fulton R."/>
            <person name="Fronick C."/>
            <person name="O'Laughlin M."/>
            <person name="Godfrey J."/>
            <person name="Miner T."/>
            <person name="Herter B."/>
            <person name="Appelbaum E."/>
            <person name="Cordes M."/>
            <person name="Lek S."/>
            <person name="Wollam A."/>
            <person name="Pepin K.H."/>
            <person name="Palsikar V.B."/>
            <person name="Mitreva M."/>
            <person name="Wilson R.K."/>
        </authorList>
    </citation>
    <scope>NUCLEOTIDE SEQUENCE [LARGE SCALE GENOMIC DNA]</scope>
    <source>
        <strain evidence="9 10">ATCC 700627</strain>
    </source>
</reference>
<dbReference type="InterPro" id="IPR006225">
    <property type="entry name" value="PsdUridine_synth_RluC/D"/>
</dbReference>
<dbReference type="GO" id="GO:0120159">
    <property type="term" value="F:rRNA pseudouridine synthase activity"/>
    <property type="evidence" value="ECO:0007669"/>
    <property type="project" value="UniProtKB-ARBA"/>
</dbReference>
<dbReference type="NCBIfam" id="TIGR00005">
    <property type="entry name" value="rluA_subfam"/>
    <property type="match status" value="1"/>
</dbReference>
<keyword evidence="3 6" id="KW-0694">RNA-binding</keyword>
<name>U2QCQ4_9BACL</name>
<dbReference type="GO" id="GO:0000455">
    <property type="term" value="P:enzyme-directed rRNA pseudouridine synthesis"/>
    <property type="evidence" value="ECO:0007669"/>
    <property type="project" value="TreeGrafter"/>
</dbReference>
<dbReference type="Gene3D" id="3.30.2350.10">
    <property type="entry name" value="Pseudouridine synthase"/>
    <property type="match status" value="1"/>
</dbReference>
<dbReference type="FunFam" id="3.30.2350.10:FF:000006">
    <property type="entry name" value="Pseudouridine synthase"/>
    <property type="match status" value="1"/>
</dbReference>
<dbReference type="InterPro" id="IPR036986">
    <property type="entry name" value="S4_RNA-bd_sf"/>
</dbReference>
<dbReference type="CDD" id="cd00165">
    <property type="entry name" value="S4"/>
    <property type="match status" value="1"/>
</dbReference>
<accession>U2QCQ4</accession>
<sequence length="299" mass="34131">MEQKKIIYNSDKSERIDKFLQQELIDVSRTNIQNLIVDGYIKVDGKPIKTNFKLKNGNVITVDYKEPEELNVVKQNIPIDIVYEDNDLIIVNKAKGMVVHPSPGHKDGTLVNALLFHSELSSINGTVRPGIVHRIDKDTSGLLVVAKNDKAHVKLSEMIANKEIKRKYYALVHGSIKHDYGTIDAPIARNPKDRKEMAVIDEGKPSITHFKVIDRFENYTLVECELETGRTHQIRVHMKYINHPLVGDLVYGPRKTLNTNGQALHSKSIEFIHPITNKNLHFETEIPEYLLDIMDKLDK</sequence>
<gene>
    <name evidence="9" type="ORF">HMPREF1983_00057</name>
</gene>
<dbReference type="Gene3D" id="3.10.290.10">
    <property type="entry name" value="RNA-binding S4 domain"/>
    <property type="match status" value="1"/>
</dbReference>
<dbReference type="Proteomes" id="UP000016637">
    <property type="component" value="Unassembled WGS sequence"/>
</dbReference>
<dbReference type="PATRIC" id="fig|1321820.3.peg.57"/>
<proteinExistence type="inferred from homology"/>
<evidence type="ECO:0000313" key="9">
    <source>
        <dbReference type="EMBL" id="ERK60635.1"/>
    </source>
</evidence>
<dbReference type="SMART" id="SM00363">
    <property type="entry name" value="S4"/>
    <property type="match status" value="1"/>
</dbReference>
<evidence type="ECO:0000256" key="2">
    <source>
        <dbReference type="ARBA" id="ARBA00010876"/>
    </source>
</evidence>
<dbReference type="InterPro" id="IPR050188">
    <property type="entry name" value="RluA_PseudoU_synthase"/>
</dbReference>
<organism evidence="9 10">
    <name type="scientific">Gemella bergeri ATCC 700627</name>
    <dbReference type="NCBI Taxonomy" id="1321820"/>
    <lineage>
        <taxon>Bacteria</taxon>
        <taxon>Bacillati</taxon>
        <taxon>Bacillota</taxon>
        <taxon>Bacilli</taxon>
        <taxon>Bacillales</taxon>
        <taxon>Gemellaceae</taxon>
        <taxon>Gemella</taxon>
    </lineage>
</organism>
<evidence type="ECO:0000259" key="8">
    <source>
        <dbReference type="SMART" id="SM00363"/>
    </source>
</evidence>
<dbReference type="eggNOG" id="COG0564">
    <property type="taxonomic scope" value="Bacteria"/>
</dbReference>
<comment type="caution">
    <text evidence="9">The sequence shown here is derived from an EMBL/GenBank/DDBJ whole genome shotgun (WGS) entry which is preliminary data.</text>
</comment>
<keyword evidence="4 7" id="KW-0413">Isomerase</keyword>
<dbReference type="InterPro" id="IPR006145">
    <property type="entry name" value="PsdUridine_synth_RsuA/RluA"/>
</dbReference>
<dbReference type="InterPro" id="IPR006224">
    <property type="entry name" value="PsdUridine_synth_RluA-like_CS"/>
</dbReference>
<feature type="active site" evidence="5">
    <location>
        <position position="136"/>
    </location>
</feature>
<evidence type="ECO:0000256" key="1">
    <source>
        <dbReference type="ARBA" id="ARBA00000073"/>
    </source>
</evidence>